<dbReference type="Pfam" id="PF12550">
    <property type="entry name" value="GCR1_C"/>
    <property type="match status" value="1"/>
</dbReference>
<evidence type="ECO:0000259" key="2">
    <source>
        <dbReference type="Pfam" id="PF12550"/>
    </source>
</evidence>
<dbReference type="GO" id="GO:0060963">
    <property type="term" value="P:positive regulation of ribosomal protein gene transcription by RNA polymerase II"/>
    <property type="evidence" value="ECO:0007669"/>
    <property type="project" value="TreeGrafter"/>
</dbReference>
<evidence type="ECO:0000313" key="4">
    <source>
        <dbReference type="Proteomes" id="UP000245956"/>
    </source>
</evidence>
<evidence type="ECO:0000256" key="1">
    <source>
        <dbReference type="SAM" id="MobiDB-lite"/>
    </source>
</evidence>
<feature type="compositionally biased region" description="Basic residues" evidence="1">
    <location>
        <begin position="438"/>
        <end position="450"/>
    </location>
</feature>
<proteinExistence type="predicted"/>
<protein>
    <recommendedName>
        <fullName evidence="2">Transcription activator GCR1-like domain-containing protein</fullName>
    </recommendedName>
</protein>
<feature type="compositionally biased region" description="Polar residues" evidence="1">
    <location>
        <begin position="460"/>
        <end position="475"/>
    </location>
</feature>
<dbReference type="EMBL" id="LCWV01000001">
    <property type="protein sequence ID" value="PWI76180.1"/>
    <property type="molecule type" value="Genomic_DNA"/>
</dbReference>
<gene>
    <name evidence="3" type="ORF">PCL_03374</name>
</gene>
<dbReference type="InterPro" id="IPR052146">
    <property type="entry name" value="HOT1"/>
</dbReference>
<feature type="compositionally biased region" description="Low complexity" evidence="1">
    <location>
        <begin position="371"/>
        <end position="390"/>
    </location>
</feature>
<feature type="region of interest" description="Disordered" evidence="1">
    <location>
        <begin position="412"/>
        <end position="614"/>
    </location>
</feature>
<comment type="caution">
    <text evidence="3">The sequence shown here is derived from an EMBL/GenBank/DDBJ whole genome shotgun (WGS) entry which is preliminary data.</text>
</comment>
<organism evidence="3 4">
    <name type="scientific">Purpureocillium lilacinum</name>
    <name type="common">Paecilomyces lilacinus</name>
    <dbReference type="NCBI Taxonomy" id="33203"/>
    <lineage>
        <taxon>Eukaryota</taxon>
        <taxon>Fungi</taxon>
        <taxon>Dikarya</taxon>
        <taxon>Ascomycota</taxon>
        <taxon>Pezizomycotina</taxon>
        <taxon>Sordariomycetes</taxon>
        <taxon>Hypocreomycetidae</taxon>
        <taxon>Hypocreales</taxon>
        <taxon>Ophiocordycipitaceae</taxon>
        <taxon>Purpureocillium</taxon>
    </lineage>
</organism>
<dbReference type="AlphaFoldDB" id="A0A2U3ENX7"/>
<feature type="compositionally biased region" description="Basic and acidic residues" evidence="1">
    <location>
        <begin position="428"/>
        <end position="437"/>
    </location>
</feature>
<feature type="compositionally biased region" description="Low complexity" evidence="1">
    <location>
        <begin position="595"/>
        <end position="605"/>
    </location>
</feature>
<reference evidence="3 4" key="1">
    <citation type="journal article" date="2016" name="Front. Microbiol.">
        <title>Genome and transcriptome sequences reveal the specific parasitism of the nematophagous Purpureocillium lilacinum 36-1.</title>
        <authorList>
            <person name="Xie J."/>
            <person name="Li S."/>
            <person name="Mo C."/>
            <person name="Xiao X."/>
            <person name="Peng D."/>
            <person name="Wang G."/>
            <person name="Xiao Y."/>
        </authorList>
    </citation>
    <scope>NUCLEOTIDE SEQUENCE [LARGE SCALE GENOMIC DNA]</scope>
    <source>
        <strain evidence="3 4">36-1</strain>
    </source>
</reference>
<dbReference type="GO" id="GO:0000981">
    <property type="term" value="F:DNA-binding transcription factor activity, RNA polymerase II-specific"/>
    <property type="evidence" value="ECO:0007669"/>
    <property type="project" value="TreeGrafter"/>
</dbReference>
<feature type="compositionally biased region" description="Low complexity" evidence="1">
    <location>
        <begin position="568"/>
        <end position="585"/>
    </location>
</feature>
<feature type="domain" description="Transcription activator GCR1-like" evidence="2">
    <location>
        <begin position="631"/>
        <end position="713"/>
    </location>
</feature>
<evidence type="ECO:0000313" key="3">
    <source>
        <dbReference type="EMBL" id="PWI76180.1"/>
    </source>
</evidence>
<feature type="region of interest" description="Disordered" evidence="1">
    <location>
        <begin position="1"/>
        <end position="28"/>
    </location>
</feature>
<accession>A0A2U3ENX7</accession>
<dbReference type="PANTHER" id="PTHR37784:SF4">
    <property type="entry name" value="TRANSCRIPTION FACTOR-LIKE PROTEIN EUC1"/>
    <property type="match status" value="1"/>
</dbReference>
<dbReference type="PANTHER" id="PTHR37784">
    <property type="entry name" value="PROTEIN MSN1"/>
    <property type="match status" value="1"/>
</dbReference>
<feature type="region of interest" description="Disordered" evidence="1">
    <location>
        <begin position="344"/>
        <end position="394"/>
    </location>
</feature>
<dbReference type="Proteomes" id="UP000245956">
    <property type="component" value="Unassembled WGS sequence"/>
</dbReference>
<dbReference type="InterPro" id="IPR022210">
    <property type="entry name" value="TF_GCR1-like"/>
</dbReference>
<feature type="compositionally biased region" description="Acidic residues" evidence="1">
    <location>
        <begin position="547"/>
        <end position="563"/>
    </location>
</feature>
<dbReference type="GO" id="GO:0000978">
    <property type="term" value="F:RNA polymerase II cis-regulatory region sequence-specific DNA binding"/>
    <property type="evidence" value="ECO:0007669"/>
    <property type="project" value="TreeGrafter"/>
</dbReference>
<name>A0A2U3ENX7_PURLI</name>
<sequence length="747" mass="79474">MKTPPPPIPQRAFARTHRTNPAGTALQPPVVGSVQCCLRAVAESEQQARRPSNADSLLAVGPRKNRERMFAPPPASSVIEATRSVLSTLHPPSRPPHLCCHPLTTASANNNNNKSQLHAPFIIMNVAQLLNEATPDGNGEAHHAFMMAQPVASVEGLLSPDTPEEQHALHSFADAIPGAEAGEGAGARLRSPTLQDLIDVAAQELRAMQNQNHSASSPLPSAVQSPTGVAAAMPEWDGTSREKLQHQYRCEMEDVRASLYLVEGALRDIRAQNRRRWSTQMDVIRSIAITAPDAVGEGQTVGGLGGFDGAGAGMMMDFAAAAAENGGDDANAAAGLAFAHQHNAHHGHGQHYPFNDGAQGHAGGAFTDMGSMTSRQSFSSTSSDPATSFSEQDGFASAPTAADIYPISPLEAAQHDGSAGDTTTTNLEQHDSHEKPVQSKKSKSKKKTLRPVKPNAALSPPTTTGAKRRQASNNRPMPVKKAGKSGGNATATRSKTRAAGVAASATPQQVSPSESDDDAFAASFNENAVEDVDMTVNETDGAAGSGDENEEADDDVTDDDMDLDEHTSTNNTASTAATAPTTAAAVFNGRKTKKQGQNQQLKDQQPAASPRYAVPRHKGARFASGPAGRPFRFQSKPRTVAGIWREYKEGTGGNPAIEALEREHGTGWRRGDLRARKYASNYVGGRRAVVEYVERLARDKGWAVDEAIRRVDERVDGRISALTDVLRREEDPFEVLSMRVGGKEVVQ</sequence>